<accession>A0A168MLF9</accession>
<reference evidence="2" key="1">
    <citation type="submission" date="2016-04" db="EMBL/GenBank/DDBJ databases">
        <authorList>
            <person name="Evans L.H."/>
            <person name="Alamgir A."/>
            <person name="Owens N."/>
            <person name="Weber N.D."/>
            <person name="Virtaneva K."/>
            <person name="Barbian K."/>
            <person name="Babar A."/>
            <person name="Rosenke K."/>
        </authorList>
    </citation>
    <scope>NUCLEOTIDE SEQUENCE [LARGE SCALE GENOMIC DNA]</scope>
    <source>
        <strain evidence="2">CBS 101.48</strain>
    </source>
</reference>
<dbReference type="InParanoid" id="A0A168MLF9"/>
<name>A0A168MLF9_ABSGL</name>
<organism evidence="2">
    <name type="scientific">Absidia glauca</name>
    <name type="common">Pin mould</name>
    <dbReference type="NCBI Taxonomy" id="4829"/>
    <lineage>
        <taxon>Eukaryota</taxon>
        <taxon>Fungi</taxon>
        <taxon>Fungi incertae sedis</taxon>
        <taxon>Mucoromycota</taxon>
        <taxon>Mucoromycotina</taxon>
        <taxon>Mucoromycetes</taxon>
        <taxon>Mucorales</taxon>
        <taxon>Cunninghamellaceae</taxon>
        <taxon>Absidia</taxon>
    </lineage>
</organism>
<keyword evidence="3" id="KW-1185">Reference proteome</keyword>
<dbReference type="EMBL" id="LT552351">
    <property type="protein sequence ID" value="SAL98761.1"/>
    <property type="molecule type" value="Genomic_DNA"/>
</dbReference>
<evidence type="ECO:0000313" key="2">
    <source>
        <dbReference type="EMBL" id="SAL98761.1"/>
    </source>
</evidence>
<dbReference type="AlphaFoldDB" id="A0A168MLF9"/>
<evidence type="ECO:0000313" key="3">
    <source>
        <dbReference type="Proteomes" id="UP000078561"/>
    </source>
</evidence>
<sequence length="322" mass="36485">MKKKIPGPQCYFFPNFIVPAEQSYRQTIPPNMSPLKTHNDSKAASPIADSIPKKAPSPIQKKQANIQASRLRTITLDPTMVDSPSPDIQQRPDPSRPDPYFTVPQRLFDGLFSSAKRDQVLNRVEDSVPDYLCKLDKLRQVEQQNLKTKRIVSPRLPRRLRGEPSRLPRRLRGEPPRLLRRLRGEPSRSSRRLYGEPPYFSAAILAERIRRHLVETLDPTSTHKTQRFFELGRILPYSILRSVGSSSDNPIDLVSLDEEPTLQQIEEPTSVDNPIIVSDEELSDLDEGIVLQWNRPAVVQATNEVSLMPGTRPGCHSPPTAL</sequence>
<proteinExistence type="predicted"/>
<feature type="region of interest" description="Disordered" evidence="1">
    <location>
        <begin position="35"/>
        <end position="61"/>
    </location>
</feature>
<evidence type="ECO:0000256" key="1">
    <source>
        <dbReference type="SAM" id="MobiDB-lite"/>
    </source>
</evidence>
<protein>
    <submittedName>
        <fullName evidence="2">Uncharacterized protein</fullName>
    </submittedName>
</protein>
<dbReference type="Proteomes" id="UP000078561">
    <property type="component" value="Unassembled WGS sequence"/>
</dbReference>
<feature type="region of interest" description="Disordered" evidence="1">
    <location>
        <begin position="77"/>
        <end position="97"/>
    </location>
</feature>
<gene>
    <name evidence="2" type="primary">ABSGL_04325.1 scaffold 5390</name>
</gene>